<evidence type="ECO:0008006" key="4">
    <source>
        <dbReference type="Google" id="ProtNLM"/>
    </source>
</evidence>
<sequence>MAEYWGARAIYSSGGPNGEGTRYHQPESNPNLSFTPPAGDGGATIEVVYQQLMGQHPEDISALADQWHNAYALLASIREQLYSQSRTLYDETWKSAEARDAFMKMGPGTTLAYLDEWMDAALNNETALRAQVGIARQSRTDVQNLWNEYEAAIDDAKTASGGTAFMEGFKTGITLGIYDGDAGLKAAESEAVNETQQEYNRKAQQLAYRVAGEYFDTFSKMSGGHGPPFMPPNAVMNVVGHPPWRTPGGGPNLGAPPPPGVPRITATPPVAPPAPVVPTALTNNPTRPTPPRAPDPSRVTDPRAVPTRPDQARPVAPVMPAGSPPVAPNRTPPAMPALRPPVAPGLPGGNPGGNPGANPGQLPAGSPPPGTAPASAPRPGAAPPALPPNPASMRNGVLQGRGPGGIPQPPAQPALTSPAARTPGAVPPGGRLPGRDGGAQDGTQLRQQPGRDSPFGRPPAGLAPPVLRQTPTAQPTRGDRIGGPNTPARPGTTPPVLGRPAAGATPPPATGDRRKATARDRRRSNPDAQWVGTEEARADTSEPVLDAPALPPSGSAVSRLEEVPTSLRRAPTGSAFPAGGNRGGTVPPELATRRTSADGQPVDAARAPAAGADGERRILTDEDVFVVETPGGGVLGKGREDTTTYRAEPKTALGGG</sequence>
<keyword evidence="3" id="KW-1185">Reference proteome</keyword>
<protein>
    <recommendedName>
        <fullName evidence="4">PPE family domain-containing protein</fullName>
    </recommendedName>
</protein>
<dbReference type="EMBL" id="JBCGDC010000048">
    <property type="protein sequence ID" value="MFB6394959.1"/>
    <property type="molecule type" value="Genomic_DNA"/>
</dbReference>
<feature type="compositionally biased region" description="Gly residues" evidence="1">
    <location>
        <begin position="346"/>
        <end position="355"/>
    </location>
</feature>
<feature type="compositionally biased region" description="Basic and acidic residues" evidence="1">
    <location>
        <begin position="511"/>
        <end position="525"/>
    </location>
</feature>
<evidence type="ECO:0000313" key="3">
    <source>
        <dbReference type="Proteomes" id="UP001582793"/>
    </source>
</evidence>
<organism evidence="2 3">
    <name type="scientific">Polymorphospora lycopeni</name>
    <dbReference type="NCBI Taxonomy" id="3140240"/>
    <lineage>
        <taxon>Bacteria</taxon>
        <taxon>Bacillati</taxon>
        <taxon>Actinomycetota</taxon>
        <taxon>Actinomycetes</taxon>
        <taxon>Micromonosporales</taxon>
        <taxon>Micromonosporaceae</taxon>
        <taxon>Polymorphospora</taxon>
    </lineage>
</organism>
<feature type="compositionally biased region" description="Low complexity" evidence="1">
    <location>
        <begin position="277"/>
        <end position="286"/>
    </location>
</feature>
<evidence type="ECO:0000313" key="2">
    <source>
        <dbReference type="EMBL" id="MFB6394959.1"/>
    </source>
</evidence>
<feature type="compositionally biased region" description="Basic and acidic residues" evidence="1">
    <location>
        <begin position="637"/>
        <end position="649"/>
    </location>
</feature>
<feature type="region of interest" description="Disordered" evidence="1">
    <location>
        <begin position="241"/>
        <end position="616"/>
    </location>
</feature>
<feature type="compositionally biased region" description="Gly residues" evidence="1">
    <location>
        <begin position="431"/>
        <end position="440"/>
    </location>
</feature>
<reference evidence="2 3" key="1">
    <citation type="submission" date="2024-04" db="EMBL/GenBank/DDBJ databases">
        <title>Polymorphospora sp. isolated from Baiyangdian Lake in Xiong'an New Area.</title>
        <authorList>
            <person name="Zhang X."/>
            <person name="Liu J."/>
        </authorList>
    </citation>
    <scope>NUCLEOTIDE SEQUENCE [LARGE SCALE GENOMIC DNA]</scope>
    <source>
        <strain evidence="2 3">2-325</strain>
    </source>
</reference>
<evidence type="ECO:0000256" key="1">
    <source>
        <dbReference type="SAM" id="MobiDB-lite"/>
    </source>
</evidence>
<comment type="caution">
    <text evidence="2">The sequence shown here is derived from an EMBL/GenBank/DDBJ whole genome shotgun (WGS) entry which is preliminary data.</text>
</comment>
<proteinExistence type="predicted"/>
<gene>
    <name evidence="2" type="ORF">AAFH96_17865</name>
</gene>
<feature type="compositionally biased region" description="Pro residues" evidence="1">
    <location>
        <begin position="380"/>
        <end position="390"/>
    </location>
</feature>
<accession>A0ABV5CSH7</accession>
<feature type="region of interest" description="Disordered" evidence="1">
    <location>
        <begin position="15"/>
        <end position="37"/>
    </location>
</feature>
<feature type="compositionally biased region" description="Pro residues" evidence="1">
    <location>
        <begin position="322"/>
        <end position="344"/>
    </location>
</feature>
<feature type="region of interest" description="Disordered" evidence="1">
    <location>
        <begin position="630"/>
        <end position="656"/>
    </location>
</feature>
<dbReference type="Proteomes" id="UP001582793">
    <property type="component" value="Unassembled WGS sequence"/>
</dbReference>
<name>A0ABV5CSH7_9ACTN</name>
<dbReference type="RefSeq" id="WP_375734942.1">
    <property type="nucleotide sequence ID" value="NZ_JBCGDC010000048.1"/>
</dbReference>
<feature type="compositionally biased region" description="Low complexity" evidence="1">
    <location>
        <begin position="603"/>
        <end position="612"/>
    </location>
</feature>